<dbReference type="RefSeq" id="WP_354601520.1">
    <property type="nucleotide sequence ID" value="NZ_JBEWZI010000012.1"/>
</dbReference>
<dbReference type="Proteomes" id="UP001549691">
    <property type="component" value="Unassembled WGS sequence"/>
</dbReference>
<feature type="transmembrane region" description="Helical" evidence="1">
    <location>
        <begin position="332"/>
        <end position="350"/>
    </location>
</feature>
<evidence type="ECO:0000313" key="2">
    <source>
        <dbReference type="EMBL" id="MET7015057.1"/>
    </source>
</evidence>
<organism evidence="2 3">
    <name type="scientific">Uliginosibacterium flavum</name>
    <dbReference type="NCBI Taxonomy" id="1396831"/>
    <lineage>
        <taxon>Bacteria</taxon>
        <taxon>Pseudomonadati</taxon>
        <taxon>Pseudomonadota</taxon>
        <taxon>Betaproteobacteria</taxon>
        <taxon>Rhodocyclales</taxon>
        <taxon>Zoogloeaceae</taxon>
        <taxon>Uliginosibacterium</taxon>
    </lineage>
</organism>
<comment type="caution">
    <text evidence="2">The sequence shown here is derived from an EMBL/GenBank/DDBJ whole genome shotgun (WGS) entry which is preliminary data.</text>
</comment>
<proteinExistence type="predicted"/>
<reference evidence="2 3" key="1">
    <citation type="submission" date="2024-07" db="EMBL/GenBank/DDBJ databases">
        <title>Uliginosibacterium flavum JJ3220;KACC:17644.</title>
        <authorList>
            <person name="Kim M.K."/>
        </authorList>
    </citation>
    <scope>NUCLEOTIDE SEQUENCE [LARGE SCALE GENOMIC DNA]</scope>
    <source>
        <strain evidence="2 3">KACC:17644</strain>
    </source>
</reference>
<feature type="transmembrane region" description="Helical" evidence="1">
    <location>
        <begin position="384"/>
        <end position="405"/>
    </location>
</feature>
<dbReference type="EMBL" id="JBEWZI010000012">
    <property type="protein sequence ID" value="MET7015057.1"/>
    <property type="molecule type" value="Genomic_DNA"/>
</dbReference>
<gene>
    <name evidence="2" type="primary">creD</name>
    <name evidence="2" type="ORF">ABXR19_12715</name>
</gene>
<dbReference type="Pfam" id="PF06123">
    <property type="entry name" value="CreD"/>
    <property type="match status" value="1"/>
</dbReference>
<keyword evidence="1" id="KW-0812">Transmembrane</keyword>
<dbReference type="InterPro" id="IPR010364">
    <property type="entry name" value="Uncharacterised_IM_CreD"/>
</dbReference>
<dbReference type="PANTHER" id="PTHR30092:SF0">
    <property type="entry name" value="INNER MEMBRANE PROTEIN CRED"/>
    <property type="match status" value="1"/>
</dbReference>
<dbReference type="NCBIfam" id="NF008712">
    <property type="entry name" value="PRK11715.1-1"/>
    <property type="match status" value="1"/>
</dbReference>
<feature type="transmembrane region" description="Helical" evidence="1">
    <location>
        <begin position="411"/>
        <end position="429"/>
    </location>
</feature>
<protein>
    <submittedName>
        <fullName evidence="2">Cell envelope integrity protein CreD</fullName>
    </submittedName>
</protein>
<feature type="transmembrane region" description="Helical" evidence="1">
    <location>
        <begin position="307"/>
        <end position="325"/>
    </location>
</feature>
<evidence type="ECO:0000313" key="3">
    <source>
        <dbReference type="Proteomes" id="UP001549691"/>
    </source>
</evidence>
<dbReference type="PANTHER" id="PTHR30092">
    <property type="entry name" value="INNER MEMBRANE PROTEIN CRED"/>
    <property type="match status" value="1"/>
</dbReference>
<dbReference type="PIRSF" id="PIRSF004548">
    <property type="entry name" value="CreD"/>
    <property type="match status" value="1"/>
</dbReference>
<keyword evidence="3" id="KW-1185">Reference proteome</keyword>
<keyword evidence="1" id="KW-1133">Transmembrane helix</keyword>
<evidence type="ECO:0000256" key="1">
    <source>
        <dbReference type="SAM" id="Phobius"/>
    </source>
</evidence>
<accession>A0ABV2TPW6</accession>
<name>A0ABV2TPW6_9RHOO</name>
<keyword evidence="1" id="KW-0472">Membrane</keyword>
<feature type="transmembrane region" description="Helical" evidence="1">
    <location>
        <begin position="356"/>
        <end position="377"/>
    </location>
</feature>
<sequence>MRSFLFKMLMIGVLAVLLFVAGTMVRGVVSDRIMNRDVARASIAESLAESQTLAGLVLVVDYTERWNEPVLGKDGSVLRQDARTLKHEMIVLPEMLKLNAALRSDPRHRGIFHINAYVLEGKLAGALKMPALESLVRSQPVSTLRINGARAVLAVSDPRGLRKAVLKLDNQLLAMEAGTGFEQMSSGAHASLPNADTLAGRTVNFELALELAGTDAFRMVPLARETSAQLNSAWPHPSFGGRFLPVTRTISDKGFEAEWQISALASNARQTWQAATRAPSGLAVDAFAVSMIDPVDIYSMSDRASKYAELFIALTLGAFLLFELLRRLNLHPMNYLLIGAALLIFFLMLLSLSEQLGFGLAYLAAASACVLLIGFYSAHLLRSLCLATGFTLGLGALYGALYVILLSEQNALLMGSLLLFALLACVMVATRKVDWHALLAVRGEDKTLS</sequence>